<dbReference type="HOGENOM" id="CLU_1163687_0_0_1"/>
<dbReference type="SMART" id="SM00717">
    <property type="entry name" value="SANT"/>
    <property type="match status" value="1"/>
</dbReference>
<comment type="subcellular location">
    <subcellularLocation>
        <location evidence="1">Nucleus</location>
    </subcellularLocation>
</comment>
<dbReference type="CDD" id="cd00167">
    <property type="entry name" value="SANT"/>
    <property type="match status" value="1"/>
</dbReference>
<dbReference type="GO" id="GO:0005634">
    <property type="term" value="C:nucleus"/>
    <property type="evidence" value="ECO:0007669"/>
    <property type="project" value="UniProtKB-SubCell"/>
</dbReference>
<dbReference type="eggNOG" id="KOG0724">
    <property type="taxonomic scope" value="Eukaryota"/>
</dbReference>
<dbReference type="InterPro" id="IPR001005">
    <property type="entry name" value="SANT/Myb"/>
</dbReference>
<evidence type="ECO:0000256" key="3">
    <source>
        <dbReference type="ARBA" id="ARBA00023125"/>
    </source>
</evidence>
<evidence type="ECO:0000256" key="6">
    <source>
        <dbReference type="SAM" id="MobiDB-lite"/>
    </source>
</evidence>
<evidence type="ECO:0000313" key="9">
    <source>
        <dbReference type="EMBL" id="ABO95903.1"/>
    </source>
</evidence>
<dbReference type="PROSITE" id="PS51293">
    <property type="entry name" value="SANT"/>
    <property type="match status" value="1"/>
</dbReference>
<dbReference type="FunFam" id="1.10.10.60:FF:000023">
    <property type="entry name" value="protein REVEILLE 6 isoform X1"/>
    <property type="match status" value="1"/>
</dbReference>
<dbReference type="PANTHER" id="PTHR12802">
    <property type="entry name" value="SWI/SNF COMPLEX-RELATED"/>
    <property type="match status" value="1"/>
</dbReference>
<organism evidence="9 10">
    <name type="scientific">Ostreococcus lucimarinus (strain CCE9901)</name>
    <dbReference type="NCBI Taxonomy" id="436017"/>
    <lineage>
        <taxon>Eukaryota</taxon>
        <taxon>Viridiplantae</taxon>
        <taxon>Chlorophyta</taxon>
        <taxon>Mamiellophyceae</taxon>
        <taxon>Mamiellales</taxon>
        <taxon>Bathycoccaceae</taxon>
        <taxon>Ostreococcus</taxon>
    </lineage>
</organism>
<feature type="compositionally biased region" description="Low complexity" evidence="6">
    <location>
        <begin position="224"/>
        <end position="239"/>
    </location>
</feature>
<dbReference type="STRING" id="436017.A4RWN5"/>
<dbReference type="SUPFAM" id="SSF46689">
    <property type="entry name" value="Homeodomain-like"/>
    <property type="match status" value="1"/>
</dbReference>
<dbReference type="InterPro" id="IPR017930">
    <property type="entry name" value="Myb_dom"/>
</dbReference>
<evidence type="ECO:0000259" key="8">
    <source>
        <dbReference type="PROSITE" id="PS51294"/>
    </source>
</evidence>
<dbReference type="GeneID" id="5001270"/>
<dbReference type="PANTHER" id="PTHR12802:SF146">
    <property type="entry name" value="PROTEIN REVEILLE 3"/>
    <property type="match status" value="1"/>
</dbReference>
<dbReference type="Proteomes" id="UP000001568">
    <property type="component" value="Chromosome 4"/>
</dbReference>
<dbReference type="Pfam" id="PF24904">
    <property type="entry name" value="RVE6"/>
    <property type="match status" value="1"/>
</dbReference>
<gene>
    <name evidence="9" type="ORF">OSTLU_6612</name>
</gene>
<keyword evidence="5" id="KW-0539">Nucleus</keyword>
<feature type="non-terminal residue" evidence="9">
    <location>
        <position position="239"/>
    </location>
</feature>
<dbReference type="InterPro" id="IPR017884">
    <property type="entry name" value="SANT_dom"/>
</dbReference>
<proteinExistence type="predicted"/>
<keyword evidence="10" id="KW-1185">Reference proteome</keyword>
<feature type="domain" description="HTH myb-type" evidence="8">
    <location>
        <begin position="8"/>
        <end position="62"/>
    </location>
</feature>
<dbReference type="AlphaFoldDB" id="A4RWN5"/>
<dbReference type="InterPro" id="IPR006447">
    <property type="entry name" value="Myb_dom_plants"/>
</dbReference>
<dbReference type="NCBIfam" id="TIGR01557">
    <property type="entry name" value="myb_SHAQKYF"/>
    <property type="match status" value="1"/>
</dbReference>
<evidence type="ECO:0000256" key="5">
    <source>
        <dbReference type="ARBA" id="ARBA00023242"/>
    </source>
</evidence>
<keyword evidence="3" id="KW-0238">DNA-binding</keyword>
<dbReference type="PROSITE" id="PS51294">
    <property type="entry name" value="HTH_MYB"/>
    <property type="match status" value="1"/>
</dbReference>
<evidence type="ECO:0000256" key="1">
    <source>
        <dbReference type="ARBA" id="ARBA00004123"/>
    </source>
</evidence>
<reference evidence="9 10" key="1">
    <citation type="journal article" date="2007" name="Proc. Natl. Acad. Sci. U.S.A.">
        <title>The tiny eukaryote Ostreococcus provides genomic insights into the paradox of plankton speciation.</title>
        <authorList>
            <person name="Palenik B."/>
            <person name="Grimwood J."/>
            <person name="Aerts A."/>
            <person name="Rouze P."/>
            <person name="Salamov A."/>
            <person name="Putnam N."/>
            <person name="Dupont C."/>
            <person name="Jorgensen R."/>
            <person name="Derelle E."/>
            <person name="Rombauts S."/>
            <person name="Zhou K."/>
            <person name="Otillar R."/>
            <person name="Merchant S.S."/>
            <person name="Podell S."/>
            <person name="Gaasterland T."/>
            <person name="Napoli C."/>
            <person name="Gendler K."/>
            <person name="Manuell A."/>
            <person name="Tai V."/>
            <person name="Vallon O."/>
            <person name="Piganeau G."/>
            <person name="Jancek S."/>
            <person name="Heijde M."/>
            <person name="Jabbari K."/>
            <person name="Bowler C."/>
            <person name="Lohr M."/>
            <person name="Robbens S."/>
            <person name="Werner G."/>
            <person name="Dubchak I."/>
            <person name="Pazour G.J."/>
            <person name="Ren Q."/>
            <person name="Paulsen I."/>
            <person name="Delwiche C."/>
            <person name="Schmutz J."/>
            <person name="Rokhsar D."/>
            <person name="Van de Peer Y."/>
            <person name="Moreau H."/>
            <person name="Grigoriev I.V."/>
        </authorList>
    </citation>
    <scope>NUCLEOTIDE SEQUENCE [LARGE SCALE GENOMIC DNA]</scope>
    <source>
        <strain evidence="9 10">CCE9901</strain>
    </source>
</reference>
<dbReference type="Pfam" id="PF00249">
    <property type="entry name" value="Myb_DNA-binding"/>
    <property type="match status" value="1"/>
</dbReference>
<feature type="domain" description="SANT" evidence="7">
    <location>
        <begin position="11"/>
        <end position="66"/>
    </location>
</feature>
<dbReference type="Gene3D" id="1.10.10.60">
    <property type="entry name" value="Homeodomain-like"/>
    <property type="match status" value="1"/>
</dbReference>
<keyword evidence="4" id="KW-0804">Transcription</keyword>
<dbReference type="RefSeq" id="XP_001417610.1">
    <property type="nucleotide sequence ID" value="XM_001417573.1"/>
</dbReference>
<dbReference type="InterPro" id="IPR009057">
    <property type="entry name" value="Homeodomain-like_sf"/>
</dbReference>
<evidence type="ECO:0000256" key="4">
    <source>
        <dbReference type="ARBA" id="ARBA00023163"/>
    </source>
</evidence>
<dbReference type="EMBL" id="CP000584">
    <property type="protein sequence ID" value="ABO95903.1"/>
    <property type="molecule type" value="Genomic_DNA"/>
</dbReference>
<dbReference type="KEGG" id="olu:OSTLU_6612"/>
<evidence type="ECO:0000259" key="7">
    <source>
        <dbReference type="PROSITE" id="PS51293"/>
    </source>
</evidence>
<accession>A4RWN5</accession>
<dbReference type="GO" id="GO:0003677">
    <property type="term" value="F:DNA binding"/>
    <property type="evidence" value="ECO:0007669"/>
    <property type="project" value="UniProtKB-KW"/>
</dbReference>
<sequence length="239" mass="27061">KKPRKPYTQTRARVSWTPKEHQRFLRALELYSRDWKRIEEYVGSKDVVQIRSHAQKHFLKLMKSGQGDQMPPPRHKKSNHADGERAVNYVPGMSQAMRLRLQVEPDGSLPVAPKRAPGVPPPLQNSTNTPDFATVYGFLADLFKVNEARTEPEHALRLSHTTPLENMTAIDRETALLLIRNLRNNMCSKQMWQQQSDLLEDGCSTFLDAQDAERLRPKTFGKVSDASPDDNSSGDGSGD</sequence>
<protein>
    <submittedName>
        <fullName evidence="9">Uncharacterized protein</fullName>
    </submittedName>
</protein>
<feature type="region of interest" description="Disordered" evidence="6">
    <location>
        <begin position="217"/>
        <end position="239"/>
    </location>
</feature>
<dbReference type="GO" id="GO:0010468">
    <property type="term" value="P:regulation of gene expression"/>
    <property type="evidence" value="ECO:0007669"/>
    <property type="project" value="UniProtKB-ARBA"/>
</dbReference>
<dbReference type="OMA" id="LTSREMW"/>
<name>A4RWN5_OSTLU</name>
<keyword evidence="2" id="KW-0805">Transcription regulation</keyword>
<evidence type="ECO:0000256" key="2">
    <source>
        <dbReference type="ARBA" id="ARBA00023015"/>
    </source>
</evidence>
<feature type="non-terminal residue" evidence="9">
    <location>
        <position position="1"/>
    </location>
</feature>
<evidence type="ECO:0000313" key="10">
    <source>
        <dbReference type="Proteomes" id="UP000001568"/>
    </source>
</evidence>
<dbReference type="Gramene" id="ABO95903">
    <property type="protein sequence ID" value="ABO95903"/>
    <property type="gene ID" value="OSTLU_6612"/>
</dbReference>
<dbReference type="OrthoDB" id="118550at2759"/>